<feature type="region of interest" description="Disordered" evidence="1">
    <location>
        <begin position="21"/>
        <end position="79"/>
    </location>
</feature>
<accession>A0A9Q9BTM9</accession>
<feature type="compositionally biased region" description="Basic and acidic residues" evidence="1">
    <location>
        <begin position="39"/>
        <end position="60"/>
    </location>
</feature>
<gene>
    <name evidence="3" type="ORF">KFV11_01920</name>
</gene>
<dbReference type="KEGG" id="mequ:KFV11_01920"/>
<evidence type="ECO:0000256" key="2">
    <source>
        <dbReference type="SAM" id="SignalP"/>
    </source>
</evidence>
<organism evidence="3 4">
    <name type="scientific">Macrococcus equipercicus</name>
    <dbReference type="NCBI Taxonomy" id="69967"/>
    <lineage>
        <taxon>Bacteria</taxon>
        <taxon>Bacillati</taxon>
        <taxon>Bacillota</taxon>
        <taxon>Bacilli</taxon>
        <taxon>Bacillales</taxon>
        <taxon>Staphylococcaceae</taxon>
        <taxon>Macrococcus</taxon>
    </lineage>
</organism>
<feature type="chain" id="PRO_5040257316" description="Lipoprotein" evidence="2">
    <location>
        <begin position="18"/>
        <end position="172"/>
    </location>
</feature>
<dbReference type="AlphaFoldDB" id="A0A9Q9BTM9"/>
<evidence type="ECO:0000313" key="4">
    <source>
        <dbReference type="Proteomes" id="UP001057381"/>
    </source>
</evidence>
<proteinExistence type="predicted"/>
<dbReference type="EMBL" id="CP073809">
    <property type="protein sequence ID" value="UTH14154.1"/>
    <property type="molecule type" value="Genomic_DNA"/>
</dbReference>
<keyword evidence="2" id="KW-0732">Signal</keyword>
<name>A0A9Q9BTM9_9STAP</name>
<feature type="compositionally biased region" description="Low complexity" evidence="1">
    <location>
        <begin position="128"/>
        <end position="150"/>
    </location>
</feature>
<evidence type="ECO:0008006" key="5">
    <source>
        <dbReference type="Google" id="ProtNLM"/>
    </source>
</evidence>
<protein>
    <recommendedName>
        <fullName evidence="5">Lipoprotein</fullName>
    </recommendedName>
</protein>
<evidence type="ECO:0000313" key="3">
    <source>
        <dbReference type="EMBL" id="UTH14154.1"/>
    </source>
</evidence>
<evidence type="ECO:0000256" key="1">
    <source>
        <dbReference type="SAM" id="MobiDB-lite"/>
    </source>
</evidence>
<feature type="region of interest" description="Disordered" evidence="1">
    <location>
        <begin position="126"/>
        <end position="172"/>
    </location>
</feature>
<feature type="signal peptide" evidence="2">
    <location>
        <begin position="1"/>
        <end position="17"/>
    </location>
</feature>
<reference evidence="3" key="1">
    <citation type="submission" date="2021-04" db="EMBL/GenBank/DDBJ databases">
        <title>Complete Genome Sequences of Macrococcus spp. from dog and cattle.</title>
        <authorList>
            <person name="Schwendener S."/>
            <person name="Perreten V."/>
        </authorList>
    </citation>
    <scope>NUCLEOTIDE SEQUENCE</scope>
    <source>
        <strain evidence="3">Epi0143-OL</strain>
    </source>
</reference>
<dbReference type="RefSeq" id="WP_254250199.1">
    <property type="nucleotide sequence ID" value="NZ_CP073809.1"/>
</dbReference>
<dbReference type="Proteomes" id="UP001057381">
    <property type="component" value="Chromosome"/>
</dbReference>
<sequence length="172" mass="18603">MKQLILLLLSLSVLLSACNSTPKTEDKKTVNADGTTETPKVEVKVKQSDDARKKIEAAKERGRKKSSTAEGLDTDKYNQARSCLTEASMADTKTCTDIENSVEYSRAWNNLTAEGYICQHKQCEAVEQPEPATETPTTESPSSEAATEQPVSTEIIKPGGLSTEAPQPDVAP</sequence>
<dbReference type="PROSITE" id="PS51257">
    <property type="entry name" value="PROKAR_LIPOPROTEIN"/>
    <property type="match status" value="1"/>
</dbReference>